<reference evidence="1 2" key="1">
    <citation type="journal article" date="2020" name="Vet. Res.">
        <title>Phylogenomic analysis of Mycoplasma bovis from Belgian veal, dairy and beef herds.</title>
        <authorList>
            <person name="Bokma J."/>
            <person name="Vereecke N."/>
            <person name="De Bleecker K."/>
            <person name="Callens J."/>
            <person name="Ribbens S."/>
            <person name="Nauwynck H."/>
            <person name="Haesebrouck F."/>
            <person name="Theuns S."/>
            <person name="Boyen F."/>
            <person name="Pardon B."/>
        </authorList>
    </citation>
    <scope>NUCLEOTIDE SEQUENCE [LARGE SCALE GENOMIC DNA]</scope>
    <source>
        <strain evidence="1 2">Mb222</strain>
    </source>
</reference>
<dbReference type="Proteomes" id="UP000596039">
    <property type="component" value="Chromosome"/>
</dbReference>
<dbReference type="RefSeq" id="WP_268918963.1">
    <property type="nucleotide sequence ID" value="NZ_CP058448.1"/>
</dbReference>
<name>A0ABY8RXC4_MYCBV</name>
<proteinExistence type="predicted"/>
<gene>
    <name evidence="1" type="ORF">HYD69_04215</name>
</gene>
<sequence>MDDSQLPDGYKELKKRFKLSPVASENSANSALVSFAQAMGRKGL</sequence>
<dbReference type="EMBL" id="CP058496">
    <property type="protein sequence ID" value="WHO15175.1"/>
    <property type="molecule type" value="Genomic_DNA"/>
</dbReference>
<organism evidence="1 2">
    <name type="scientific">Mycoplasmopsis bovis</name>
    <name type="common">Mycoplasma bovis</name>
    <dbReference type="NCBI Taxonomy" id="28903"/>
    <lineage>
        <taxon>Bacteria</taxon>
        <taxon>Bacillati</taxon>
        <taxon>Mycoplasmatota</taxon>
        <taxon>Mycoplasmoidales</taxon>
        <taxon>Metamycoplasmataceae</taxon>
        <taxon>Mycoplasmopsis</taxon>
    </lineage>
</organism>
<keyword evidence="2" id="KW-1185">Reference proteome</keyword>
<evidence type="ECO:0000313" key="1">
    <source>
        <dbReference type="EMBL" id="WHO15175.1"/>
    </source>
</evidence>
<accession>A0ABY8RXC4</accession>
<protein>
    <submittedName>
        <fullName evidence="1">Uncharacterized protein</fullName>
    </submittedName>
</protein>
<evidence type="ECO:0000313" key="2">
    <source>
        <dbReference type="Proteomes" id="UP000596039"/>
    </source>
</evidence>